<feature type="compositionally biased region" description="Basic and acidic residues" evidence="1">
    <location>
        <begin position="287"/>
        <end position="305"/>
    </location>
</feature>
<evidence type="ECO:0000313" key="2">
    <source>
        <dbReference type="EMBL" id="MBP2405661.1"/>
    </source>
</evidence>
<organism evidence="2 3">
    <name type="scientific">Streptomyces syringium</name>
    <dbReference type="NCBI Taxonomy" id="76729"/>
    <lineage>
        <taxon>Bacteria</taxon>
        <taxon>Bacillati</taxon>
        <taxon>Actinomycetota</taxon>
        <taxon>Actinomycetes</taxon>
        <taxon>Kitasatosporales</taxon>
        <taxon>Streptomycetaceae</taxon>
        <taxon>Streptomyces</taxon>
    </lineage>
</organism>
<evidence type="ECO:0000256" key="1">
    <source>
        <dbReference type="SAM" id="MobiDB-lite"/>
    </source>
</evidence>
<sequence>MSMLVDQGSAVGGIARPELLPGCEVPARYREPSAFVTTCLVRLADDSIGDNWRVSSLQACMLRGGSAMAAASFMLKAAGPWRVDLQRIARESRVGIDRPDFTAAEHIVGLCFVAGTKGLPAGLRHRAADTLVHHADKAGYAEARSLLPKNGWGWLAEAVREGWAVWTAHLFLADETAILTTRVKVGLALAEHDHPVGYVPESLEQLVAHPDTPSADRLALAAAVARRAPHDSVGLLRGVASDPLVQAGHRMAAIELLDGINPAKAEEMRALQTRLPSGRAARAQHRKATERAEQEAAARRDRETPDAVVMRLESRIEEILEDLDGRGSADWLADGLDNHIAESDWEGVAQDVADICGVARGKDLASCLDLLEVLTLIRYGVHTNLPPDVTDLDAVGGDSVPRLTSEELEEYARAEGEREWRFWQQLVERHGWNEDRLGELDDQMTEVNRNLSDSICQKTGDHLRELQEHLVWELWPALTSAARERDYPTARRHAASARLLADEAERAEALWRETTVRSYSFDPLTLSWPRDLWLVFEEWCSGWQ</sequence>
<protein>
    <submittedName>
        <fullName evidence="2">Uncharacterized protein</fullName>
    </submittedName>
</protein>
<dbReference type="Proteomes" id="UP001519291">
    <property type="component" value="Unassembled WGS sequence"/>
</dbReference>
<gene>
    <name evidence="2" type="ORF">JO379_005130</name>
</gene>
<dbReference type="RefSeq" id="WP_209517157.1">
    <property type="nucleotide sequence ID" value="NZ_JAGIOH010000001.1"/>
</dbReference>
<dbReference type="GeneID" id="91571999"/>
<proteinExistence type="predicted"/>
<accession>A0ABS4YA82</accession>
<feature type="region of interest" description="Disordered" evidence="1">
    <location>
        <begin position="275"/>
        <end position="305"/>
    </location>
</feature>
<comment type="caution">
    <text evidence="2">The sequence shown here is derived from an EMBL/GenBank/DDBJ whole genome shotgun (WGS) entry which is preliminary data.</text>
</comment>
<dbReference type="EMBL" id="JAGIOH010000001">
    <property type="protein sequence ID" value="MBP2405661.1"/>
    <property type="molecule type" value="Genomic_DNA"/>
</dbReference>
<reference evidence="2 3" key="1">
    <citation type="submission" date="2021-03" db="EMBL/GenBank/DDBJ databases">
        <title>Sequencing the genomes of 1000 actinobacteria strains.</title>
        <authorList>
            <person name="Klenk H.-P."/>
        </authorList>
    </citation>
    <scope>NUCLEOTIDE SEQUENCE [LARGE SCALE GENOMIC DNA]</scope>
    <source>
        <strain evidence="2 3">DSM 41480</strain>
    </source>
</reference>
<evidence type="ECO:0000313" key="3">
    <source>
        <dbReference type="Proteomes" id="UP001519291"/>
    </source>
</evidence>
<keyword evidence="3" id="KW-1185">Reference proteome</keyword>
<name>A0ABS4YA82_9ACTN</name>